<feature type="compositionally biased region" description="Low complexity" evidence="1">
    <location>
        <begin position="19"/>
        <end position="49"/>
    </location>
</feature>
<feature type="compositionally biased region" description="Low complexity" evidence="1">
    <location>
        <begin position="1"/>
        <end position="10"/>
    </location>
</feature>
<name>A0A291Q2Q1_9ACTN</name>
<feature type="region of interest" description="Disordered" evidence="1">
    <location>
        <begin position="1"/>
        <end position="64"/>
    </location>
</feature>
<dbReference type="InterPro" id="IPR058330">
    <property type="entry name" value="DUF8017"/>
</dbReference>
<evidence type="ECO:0000256" key="2">
    <source>
        <dbReference type="SAM" id="Phobius"/>
    </source>
</evidence>
<evidence type="ECO:0000259" key="3">
    <source>
        <dbReference type="Pfam" id="PF26056"/>
    </source>
</evidence>
<dbReference type="RefSeq" id="WP_098241074.1">
    <property type="nucleotide sequence ID" value="NZ_CP022685.1"/>
</dbReference>
<keyword evidence="2" id="KW-0472">Membrane</keyword>
<dbReference type="AlphaFoldDB" id="A0A291Q2Q1"/>
<protein>
    <recommendedName>
        <fullName evidence="3">DUF8017 domain-containing protein</fullName>
    </recommendedName>
</protein>
<organism evidence="4 5">
    <name type="scientific">Streptomyces formicae</name>
    <dbReference type="NCBI Taxonomy" id="1616117"/>
    <lineage>
        <taxon>Bacteria</taxon>
        <taxon>Bacillati</taxon>
        <taxon>Actinomycetota</taxon>
        <taxon>Actinomycetes</taxon>
        <taxon>Kitasatosporales</taxon>
        <taxon>Streptomycetaceae</taxon>
        <taxon>Streptomyces</taxon>
    </lineage>
</organism>
<proteinExistence type="predicted"/>
<reference evidence="4 5" key="1">
    <citation type="submission" date="2017-08" db="EMBL/GenBank/DDBJ databases">
        <title>Complete Genome Sequence of Streptomyces formicae KY5, the formicamycin producer.</title>
        <authorList>
            <person name="Holmes N.A."/>
            <person name="Devine R."/>
            <person name="Qin Z."/>
            <person name="Seipke R.F."/>
            <person name="Wilkinson B."/>
            <person name="Hutchings M.I."/>
        </authorList>
    </citation>
    <scope>NUCLEOTIDE SEQUENCE [LARGE SCALE GENOMIC DNA]</scope>
    <source>
        <strain evidence="4 5">KY5</strain>
    </source>
</reference>
<evidence type="ECO:0000313" key="5">
    <source>
        <dbReference type="Proteomes" id="UP000221011"/>
    </source>
</evidence>
<feature type="region of interest" description="Disordered" evidence="1">
    <location>
        <begin position="88"/>
        <end position="135"/>
    </location>
</feature>
<feature type="domain" description="DUF8017" evidence="3">
    <location>
        <begin position="127"/>
        <end position="320"/>
    </location>
</feature>
<evidence type="ECO:0000313" key="4">
    <source>
        <dbReference type="EMBL" id="ATL26040.1"/>
    </source>
</evidence>
<dbReference type="Pfam" id="PF26056">
    <property type="entry name" value="DUF8017"/>
    <property type="match status" value="1"/>
</dbReference>
<feature type="transmembrane region" description="Helical" evidence="2">
    <location>
        <begin position="67"/>
        <end position="88"/>
    </location>
</feature>
<dbReference type="KEGG" id="sfk:KY5_1022"/>
<dbReference type="EMBL" id="CP022685">
    <property type="protein sequence ID" value="ATL26040.1"/>
    <property type="molecule type" value="Genomic_DNA"/>
</dbReference>
<sequence>MWQGQQPPGGEQNQRDQRQNPYQQPGYQQPSPYGQQAPWNAPTVPAGPGAAPPEPPRGGGNGGRTKLIALVAAGAVVVAAGVTGFLVLGGDEDDSAKPDPTKSATGSPSADASDDANPRTGDDGEPEPTVPGWKVVVNPRRGLAFDVPPGWALESRDWAGGVVKEGDEKETYLAAFAAPAYYQQKWCATDEDKDGRADYTSLAAAGTRGNRGVKSTEQAARNDATMWVYGAYTQPDKKKVTTGAVESYTTESGLKGSLVSASSAGVDKQGKCASDGKATVFAFKDSGGEFASWSFHGAKGVKDEVPDATVKKILATVREYDVPED</sequence>
<gene>
    <name evidence="4" type="ORF">KY5_1022</name>
</gene>
<accession>A0A291Q2Q1</accession>
<evidence type="ECO:0000256" key="1">
    <source>
        <dbReference type="SAM" id="MobiDB-lite"/>
    </source>
</evidence>
<keyword evidence="2" id="KW-0812">Transmembrane</keyword>
<keyword evidence="5" id="KW-1185">Reference proteome</keyword>
<dbReference type="Proteomes" id="UP000221011">
    <property type="component" value="Chromosome"/>
</dbReference>
<keyword evidence="2" id="KW-1133">Transmembrane helix</keyword>